<dbReference type="PANTHER" id="PTHR33608">
    <property type="entry name" value="BLL2464 PROTEIN"/>
    <property type="match status" value="1"/>
</dbReference>
<evidence type="ECO:0000313" key="2">
    <source>
        <dbReference type="EMBL" id="MDR5712466.1"/>
    </source>
</evidence>
<evidence type="ECO:0000259" key="1">
    <source>
        <dbReference type="Pfam" id="PF01882"/>
    </source>
</evidence>
<accession>A0ABU1FWG5</accession>
<gene>
    <name evidence="2" type="ORF">RH857_10035</name>
</gene>
<comment type="caution">
    <text evidence="2">The sequence shown here is derived from an EMBL/GenBank/DDBJ whole genome shotgun (WGS) entry which is preliminary data.</text>
</comment>
<protein>
    <submittedName>
        <fullName evidence="2">DUF58 domain-containing protein</fullName>
    </submittedName>
</protein>
<dbReference type="Proteomes" id="UP001260872">
    <property type="component" value="Unassembled WGS sequence"/>
</dbReference>
<dbReference type="InterPro" id="IPR002881">
    <property type="entry name" value="DUF58"/>
</dbReference>
<name>A0ABU1FWG5_9MICC</name>
<organism evidence="2 3">
    <name type="scientific">Nesterenkonia flava</name>
    <dbReference type="NCBI Taxonomy" id="469799"/>
    <lineage>
        <taxon>Bacteria</taxon>
        <taxon>Bacillati</taxon>
        <taxon>Actinomycetota</taxon>
        <taxon>Actinomycetes</taxon>
        <taxon>Micrococcales</taxon>
        <taxon>Micrococcaceae</taxon>
        <taxon>Nesterenkonia</taxon>
    </lineage>
</organism>
<feature type="domain" description="DUF58" evidence="1">
    <location>
        <begin position="190"/>
        <end position="378"/>
    </location>
</feature>
<proteinExistence type="predicted"/>
<dbReference type="PANTHER" id="PTHR33608:SF3">
    <property type="entry name" value="SLR2013 PROTEIN"/>
    <property type="match status" value="1"/>
</dbReference>
<keyword evidence="3" id="KW-1185">Reference proteome</keyword>
<sequence>MVLTRRLLITALALSVVILVLPATVWVCAAAVMLLVIADVLLAASPRRVRVVREDTPAVRAGEPVTARTLVENVGSRTLRGQVKDGWQPSAGARRPVQDVTIPAGERQLVEVPLRPQRRGNLRSEHLTVRSVGPLGMAGRQVVHRVPHAQRVLPPFSSRKHLPSKLQRLRELDGATAVQRRGAGTEFDSLRDYVHGDDVRSIDWRATARRHSSAGQHLVVRTWRPERDRRVILCLDASRTSAARIGGVSPDDQTGAADQPRLDTSMEAALLLGALASSAGDRVDFLAFHRDLVSQASSRSAGDFLHSMAHAMSQVSPVMMEADFSQLPAEVAAISSQRSLVVILTSLGSASLQEGLLPVLPALTAKHRVLIASVQDPELTRRITARQTVADVYSAAAAERSLIESEALIAELSALQVDVVEETPENLPPALADAYIRLKASGKL</sequence>
<dbReference type="EMBL" id="JAVKGT010000026">
    <property type="protein sequence ID" value="MDR5712466.1"/>
    <property type="molecule type" value="Genomic_DNA"/>
</dbReference>
<dbReference type="Pfam" id="PF01882">
    <property type="entry name" value="DUF58"/>
    <property type="match status" value="1"/>
</dbReference>
<dbReference type="RefSeq" id="WP_310537838.1">
    <property type="nucleotide sequence ID" value="NZ_BAAAOC010000084.1"/>
</dbReference>
<reference evidence="3" key="1">
    <citation type="submission" date="2023-07" db="EMBL/GenBank/DDBJ databases">
        <title>Description of three actinobacteria isolated from air of manufacturing shop in a pharmaceutical factory.</title>
        <authorList>
            <person name="Zhang D.-F."/>
        </authorList>
    </citation>
    <scope>NUCLEOTIDE SEQUENCE [LARGE SCALE GENOMIC DNA]</scope>
    <source>
        <strain evidence="3">CCTCC AB 207010</strain>
    </source>
</reference>
<evidence type="ECO:0000313" key="3">
    <source>
        <dbReference type="Proteomes" id="UP001260872"/>
    </source>
</evidence>